<feature type="compositionally biased region" description="Polar residues" evidence="1">
    <location>
        <begin position="14"/>
        <end position="26"/>
    </location>
</feature>
<evidence type="ECO:0000313" key="4">
    <source>
        <dbReference type="Proteomes" id="UP001195769"/>
    </source>
</evidence>
<keyword evidence="4" id="KW-1185">Reference proteome</keyword>
<gene>
    <name evidence="3" type="ORF">F5891DRAFT_254149</name>
</gene>
<keyword evidence="2" id="KW-0812">Transmembrane</keyword>
<name>A0AAD4E8A4_9AGAM</name>
<reference evidence="3" key="1">
    <citation type="journal article" date="2020" name="New Phytol.">
        <title>Comparative genomics reveals dynamic genome evolution in host specialist ectomycorrhizal fungi.</title>
        <authorList>
            <person name="Lofgren L.A."/>
            <person name="Nguyen N.H."/>
            <person name="Vilgalys R."/>
            <person name="Ruytinx J."/>
            <person name="Liao H.L."/>
            <person name="Branco S."/>
            <person name="Kuo A."/>
            <person name="LaButti K."/>
            <person name="Lipzen A."/>
            <person name="Andreopoulos W."/>
            <person name="Pangilinan J."/>
            <person name="Riley R."/>
            <person name="Hundley H."/>
            <person name="Na H."/>
            <person name="Barry K."/>
            <person name="Grigoriev I.V."/>
            <person name="Stajich J.E."/>
            <person name="Kennedy P.G."/>
        </authorList>
    </citation>
    <scope>NUCLEOTIDE SEQUENCE</scope>
    <source>
        <strain evidence="3">FC203</strain>
    </source>
</reference>
<dbReference type="Proteomes" id="UP001195769">
    <property type="component" value="Unassembled WGS sequence"/>
</dbReference>
<comment type="caution">
    <text evidence="3">The sequence shown here is derived from an EMBL/GenBank/DDBJ whole genome shotgun (WGS) entry which is preliminary data.</text>
</comment>
<evidence type="ECO:0000256" key="1">
    <source>
        <dbReference type="SAM" id="MobiDB-lite"/>
    </source>
</evidence>
<proteinExistence type="predicted"/>
<dbReference type="EMBL" id="JABBWK010000022">
    <property type="protein sequence ID" value="KAG1901400.1"/>
    <property type="molecule type" value="Genomic_DNA"/>
</dbReference>
<protein>
    <submittedName>
        <fullName evidence="3">Uncharacterized protein</fullName>
    </submittedName>
</protein>
<evidence type="ECO:0000256" key="2">
    <source>
        <dbReference type="SAM" id="Phobius"/>
    </source>
</evidence>
<keyword evidence="2" id="KW-1133">Transmembrane helix</keyword>
<dbReference type="RefSeq" id="XP_041226975.1">
    <property type="nucleotide sequence ID" value="XM_041371092.1"/>
</dbReference>
<feature type="compositionally biased region" description="Low complexity" evidence="1">
    <location>
        <begin position="27"/>
        <end position="41"/>
    </location>
</feature>
<sequence>MLLKHQVHTYDNTIQDLSLPEQQGDQSVASGSSLPPSSRRAATIEALAKRARETKDTRRVGRRKRAQTTSMDQSQPSQQNHHSDDMNITMGEDSDNLMMYLCLPTILLTQMSLLTILLIGTSLPSLIIIINICLLNISLIRTSLPSQIIIHTYLLTISLIRTSPLSLIMLLKVMGTNRSISSSYTANHDQISMWRRLRRWRTQ</sequence>
<feature type="compositionally biased region" description="Polar residues" evidence="1">
    <location>
        <begin position="67"/>
        <end position="80"/>
    </location>
</feature>
<keyword evidence="2" id="KW-0472">Membrane</keyword>
<dbReference type="GeneID" id="64665390"/>
<accession>A0AAD4E8A4</accession>
<dbReference type="AlphaFoldDB" id="A0AAD4E8A4"/>
<evidence type="ECO:0000313" key="3">
    <source>
        <dbReference type="EMBL" id="KAG1901400.1"/>
    </source>
</evidence>
<feature type="compositionally biased region" description="Basic and acidic residues" evidence="1">
    <location>
        <begin position="47"/>
        <end position="59"/>
    </location>
</feature>
<feature type="transmembrane region" description="Helical" evidence="2">
    <location>
        <begin position="126"/>
        <end position="144"/>
    </location>
</feature>
<feature type="region of interest" description="Disordered" evidence="1">
    <location>
        <begin position="14"/>
        <end position="89"/>
    </location>
</feature>
<feature type="transmembrane region" description="Helical" evidence="2">
    <location>
        <begin position="150"/>
        <end position="171"/>
    </location>
</feature>
<organism evidence="3 4">
    <name type="scientific">Suillus fuscotomentosus</name>
    <dbReference type="NCBI Taxonomy" id="1912939"/>
    <lineage>
        <taxon>Eukaryota</taxon>
        <taxon>Fungi</taxon>
        <taxon>Dikarya</taxon>
        <taxon>Basidiomycota</taxon>
        <taxon>Agaricomycotina</taxon>
        <taxon>Agaricomycetes</taxon>
        <taxon>Agaricomycetidae</taxon>
        <taxon>Boletales</taxon>
        <taxon>Suillineae</taxon>
        <taxon>Suillaceae</taxon>
        <taxon>Suillus</taxon>
    </lineage>
</organism>